<dbReference type="InterPro" id="IPR013097">
    <property type="entry name" value="Dabb"/>
</dbReference>
<evidence type="ECO:0000259" key="1">
    <source>
        <dbReference type="PROSITE" id="PS51502"/>
    </source>
</evidence>
<dbReference type="SMART" id="SM00886">
    <property type="entry name" value="Dabb"/>
    <property type="match status" value="1"/>
</dbReference>
<name>A0A2A5C7D0_9GAMM</name>
<dbReference type="Gene3D" id="3.30.70.100">
    <property type="match status" value="1"/>
</dbReference>
<protein>
    <submittedName>
        <fullName evidence="2">Stress responsive protein</fullName>
    </submittedName>
</protein>
<gene>
    <name evidence="2" type="ORF">COA71_14295</name>
</gene>
<dbReference type="InterPro" id="IPR011008">
    <property type="entry name" value="Dimeric_a/b-barrel"/>
</dbReference>
<dbReference type="SUPFAM" id="SSF54909">
    <property type="entry name" value="Dimeric alpha+beta barrel"/>
    <property type="match status" value="1"/>
</dbReference>
<reference evidence="3" key="1">
    <citation type="submission" date="2017-08" db="EMBL/GenBank/DDBJ databases">
        <title>A dynamic microbial community with high functional redundancy inhabits the cold, oxic subseafloor aquifer.</title>
        <authorList>
            <person name="Tully B.J."/>
            <person name="Wheat C.G."/>
            <person name="Glazer B.T."/>
            <person name="Huber J.A."/>
        </authorList>
    </citation>
    <scope>NUCLEOTIDE SEQUENCE [LARGE SCALE GENOMIC DNA]</scope>
</reference>
<dbReference type="PANTHER" id="PTHR37832:SF1">
    <property type="entry name" value="STRESS-RESPONSE A_B BARREL DOMAIN-CONTAINING PROTEIN"/>
    <property type="match status" value="1"/>
</dbReference>
<dbReference type="PANTHER" id="PTHR37832">
    <property type="entry name" value="BLL2683 PROTEIN"/>
    <property type="match status" value="1"/>
</dbReference>
<evidence type="ECO:0000313" key="2">
    <source>
        <dbReference type="EMBL" id="PCJ39286.1"/>
    </source>
</evidence>
<dbReference type="EMBL" id="NVWI01000016">
    <property type="protein sequence ID" value="PCJ39286.1"/>
    <property type="molecule type" value="Genomic_DNA"/>
</dbReference>
<accession>A0A2A5C7D0</accession>
<dbReference type="PROSITE" id="PS51502">
    <property type="entry name" value="S_R_A_B_BARREL"/>
    <property type="match status" value="1"/>
</dbReference>
<feature type="domain" description="Stress-response A/B barrel" evidence="1">
    <location>
        <begin position="2"/>
        <end position="95"/>
    </location>
</feature>
<dbReference type="Proteomes" id="UP000228987">
    <property type="component" value="Unassembled WGS sequence"/>
</dbReference>
<comment type="caution">
    <text evidence="2">The sequence shown here is derived from an EMBL/GenBank/DDBJ whole genome shotgun (WGS) entry which is preliminary data.</text>
</comment>
<sequence>MIKHIVCWKVDKPSLSKQYCENAAALLQQMREQITGLITLEVNADTSRADKSADIVLYSEFENWDALAHYNQHPLHLDFKDYLGPYVTERRMADYEI</sequence>
<dbReference type="AlphaFoldDB" id="A0A2A5C7D0"/>
<dbReference type="Pfam" id="PF07876">
    <property type="entry name" value="Dabb"/>
    <property type="match status" value="1"/>
</dbReference>
<proteinExistence type="predicted"/>
<organism evidence="2 3">
    <name type="scientific">SAR86 cluster bacterium</name>
    <dbReference type="NCBI Taxonomy" id="2030880"/>
    <lineage>
        <taxon>Bacteria</taxon>
        <taxon>Pseudomonadati</taxon>
        <taxon>Pseudomonadota</taxon>
        <taxon>Gammaproteobacteria</taxon>
        <taxon>SAR86 cluster</taxon>
    </lineage>
</organism>
<evidence type="ECO:0000313" key="3">
    <source>
        <dbReference type="Proteomes" id="UP000228987"/>
    </source>
</evidence>